<evidence type="ECO:0000313" key="1">
    <source>
        <dbReference type="EMBL" id="OOL83793.1"/>
    </source>
</evidence>
<protein>
    <submittedName>
        <fullName evidence="1">Uncharacterized protein</fullName>
    </submittedName>
</protein>
<dbReference type="EMBL" id="MVGJ01000010">
    <property type="protein sequence ID" value="OOL83793.1"/>
    <property type="molecule type" value="Genomic_DNA"/>
</dbReference>
<sequence length="70" mass="8032">MKKGESMKTTLVLFYKKHPYFTLLINILLASVIGISVEYLINKDFIGSCFYTALFLGLLEAFSIYKKSKK</sequence>
<dbReference type="AlphaFoldDB" id="A0A1S8ITI0"/>
<organism evidence="1 2">
    <name type="scientific">Enterococcus faecium</name>
    <name type="common">Streptococcus faecium</name>
    <dbReference type="NCBI Taxonomy" id="1352"/>
    <lineage>
        <taxon>Bacteria</taxon>
        <taxon>Bacillati</taxon>
        <taxon>Bacillota</taxon>
        <taxon>Bacilli</taxon>
        <taxon>Lactobacillales</taxon>
        <taxon>Enterococcaceae</taxon>
        <taxon>Enterococcus</taxon>
    </lineage>
</organism>
<gene>
    <name evidence="1" type="ORF">B1P95_02385</name>
</gene>
<comment type="caution">
    <text evidence="1">The sequence shown here is derived from an EMBL/GenBank/DDBJ whole genome shotgun (WGS) entry which is preliminary data.</text>
</comment>
<evidence type="ECO:0000313" key="2">
    <source>
        <dbReference type="Proteomes" id="UP000191171"/>
    </source>
</evidence>
<name>A0A1S8ITI0_ENTFC</name>
<dbReference type="Proteomes" id="UP000191171">
    <property type="component" value="Unassembled WGS sequence"/>
</dbReference>
<reference evidence="1 2" key="1">
    <citation type="submission" date="2017-02" db="EMBL/GenBank/DDBJ databases">
        <title>Clonality and virulence of isolates of VRE in Hematopoietic Stem Cell Transplanted (HSCT) patients.</title>
        <authorList>
            <person name="Marchi A.P."/>
            <person name="Martins R.C."/>
            <person name="Marie S.K."/>
            <person name="Levin A.S."/>
            <person name="Costa S.F."/>
        </authorList>
    </citation>
    <scope>NUCLEOTIDE SEQUENCE [LARGE SCALE GENOMIC DNA]</scope>
    <source>
        <strain evidence="1 2">LIM1759</strain>
    </source>
</reference>
<accession>A0A1S8ITI0</accession>
<proteinExistence type="predicted"/>